<dbReference type="PROSITE" id="PS50092">
    <property type="entry name" value="TSP1"/>
    <property type="match status" value="2"/>
</dbReference>
<dbReference type="PANTHER" id="PTHR31936">
    <property type="entry name" value="PROTEIN CBG18744"/>
    <property type="match status" value="1"/>
</dbReference>
<sequence>MSAMSVNGAIICGPQPSYADLTPVTSGCLPTGCCPAEGVWSTWSSPTTCNDTCGSCGVITQTRTRMTTANGCPCTGASTMFTPCATQPCTYPRMSCCGTYKAMAVSGQIICGPLTACAPGGTWSDWFTSACNDTCGMCGSMIQTRTCTSAPACPCNGSTQQIGARCANASANSHVAHVAPDIPVLLSVDNSFAN</sequence>
<organism evidence="1 2">
    <name type="scientific">Acrobeloides nanus</name>
    <dbReference type="NCBI Taxonomy" id="290746"/>
    <lineage>
        <taxon>Eukaryota</taxon>
        <taxon>Metazoa</taxon>
        <taxon>Ecdysozoa</taxon>
        <taxon>Nematoda</taxon>
        <taxon>Chromadorea</taxon>
        <taxon>Rhabditida</taxon>
        <taxon>Tylenchina</taxon>
        <taxon>Cephalobomorpha</taxon>
        <taxon>Cephaloboidea</taxon>
        <taxon>Cephalobidae</taxon>
        <taxon>Acrobeloides</taxon>
    </lineage>
</organism>
<dbReference type="InterPro" id="IPR036383">
    <property type="entry name" value="TSP1_rpt_sf"/>
</dbReference>
<dbReference type="InterPro" id="IPR000884">
    <property type="entry name" value="TSP1_rpt"/>
</dbReference>
<protein>
    <submittedName>
        <fullName evidence="2">Uncharacterized protein</fullName>
    </submittedName>
</protein>
<dbReference type="AlphaFoldDB" id="A0A914DNE8"/>
<dbReference type="WBParaSite" id="ACRNAN_scaffold3258.g7966.t1">
    <property type="protein sequence ID" value="ACRNAN_scaffold3258.g7966.t1"/>
    <property type="gene ID" value="ACRNAN_scaffold3258.g7966"/>
</dbReference>
<dbReference type="Gene3D" id="2.20.100.10">
    <property type="entry name" value="Thrombospondin type-1 (TSP1) repeat"/>
    <property type="match status" value="1"/>
</dbReference>
<dbReference type="PANTHER" id="PTHR31936:SF7">
    <property type="entry name" value="SHK DOMAIN-CONTAINING PROTEIN"/>
    <property type="match status" value="1"/>
</dbReference>
<proteinExistence type="predicted"/>
<evidence type="ECO:0000313" key="1">
    <source>
        <dbReference type="Proteomes" id="UP000887540"/>
    </source>
</evidence>
<dbReference type="Proteomes" id="UP000887540">
    <property type="component" value="Unplaced"/>
</dbReference>
<dbReference type="SUPFAM" id="SSF82895">
    <property type="entry name" value="TSP-1 type 1 repeat"/>
    <property type="match status" value="1"/>
</dbReference>
<evidence type="ECO:0000313" key="2">
    <source>
        <dbReference type="WBParaSite" id="ACRNAN_scaffold3258.g7966.t1"/>
    </source>
</evidence>
<keyword evidence="1" id="KW-1185">Reference proteome</keyword>
<name>A0A914DNE8_9BILA</name>
<accession>A0A914DNE8</accession>
<reference evidence="2" key="1">
    <citation type="submission" date="2022-11" db="UniProtKB">
        <authorList>
            <consortium name="WormBaseParasite"/>
        </authorList>
    </citation>
    <scope>IDENTIFICATION</scope>
</reference>